<keyword evidence="3" id="KW-1185">Reference proteome</keyword>
<organism evidence="2 3">
    <name type="scientific">Erysiphe neolycopersici</name>
    <dbReference type="NCBI Taxonomy" id="212602"/>
    <lineage>
        <taxon>Eukaryota</taxon>
        <taxon>Fungi</taxon>
        <taxon>Dikarya</taxon>
        <taxon>Ascomycota</taxon>
        <taxon>Pezizomycotina</taxon>
        <taxon>Leotiomycetes</taxon>
        <taxon>Erysiphales</taxon>
        <taxon>Erysiphaceae</taxon>
        <taxon>Erysiphe</taxon>
    </lineage>
</organism>
<dbReference type="STRING" id="212602.A0A420HWE7"/>
<gene>
    <name evidence="2" type="ORF">OnM2_039085</name>
</gene>
<protein>
    <submittedName>
        <fullName evidence="2">Uncharacterized protein</fullName>
    </submittedName>
</protein>
<sequence length="226" mass="26123">MPVCMHDNLAMKDKTVHGPRHKGKGKNSWVVPNICGVNGTETKMAFHEISLLEGSEADRLGQVNRDMFKTDPFMRYIKSHQHIRFAKHRDYEKYDAMNLLNILRVHKGRNEDCDLVLNATQNMSPNDGNLAKVEIPRISRDWAKSHKQDCQTWLFGDGKGNAFHVPAIPGVPRPKTGMRWPKSQERKRLRHKEKAEKDARKNLEKEAERAFRKSLKSAKAAKERYK</sequence>
<dbReference type="EMBL" id="MCFK01003903">
    <property type="protein sequence ID" value="RKF61773.1"/>
    <property type="molecule type" value="Genomic_DNA"/>
</dbReference>
<accession>A0A420HWE7</accession>
<proteinExistence type="predicted"/>
<evidence type="ECO:0000313" key="3">
    <source>
        <dbReference type="Proteomes" id="UP000286134"/>
    </source>
</evidence>
<evidence type="ECO:0000256" key="1">
    <source>
        <dbReference type="SAM" id="MobiDB-lite"/>
    </source>
</evidence>
<evidence type="ECO:0000313" key="2">
    <source>
        <dbReference type="EMBL" id="RKF61773.1"/>
    </source>
</evidence>
<dbReference type="Proteomes" id="UP000286134">
    <property type="component" value="Unassembled WGS sequence"/>
</dbReference>
<comment type="caution">
    <text evidence="2">The sequence shown here is derived from an EMBL/GenBank/DDBJ whole genome shotgun (WGS) entry which is preliminary data.</text>
</comment>
<dbReference type="AlphaFoldDB" id="A0A420HWE7"/>
<feature type="region of interest" description="Disordered" evidence="1">
    <location>
        <begin position="169"/>
        <end position="226"/>
    </location>
</feature>
<name>A0A420HWE7_9PEZI</name>
<reference evidence="2 3" key="1">
    <citation type="journal article" date="2018" name="BMC Genomics">
        <title>Comparative genome analyses reveal sequence features reflecting distinct modes of host-adaptation between dicot and monocot powdery mildew.</title>
        <authorList>
            <person name="Wu Y."/>
            <person name="Ma X."/>
            <person name="Pan Z."/>
            <person name="Kale S.D."/>
            <person name="Song Y."/>
            <person name="King H."/>
            <person name="Zhang Q."/>
            <person name="Presley C."/>
            <person name="Deng X."/>
            <person name="Wei C.I."/>
            <person name="Xiao S."/>
        </authorList>
    </citation>
    <scope>NUCLEOTIDE SEQUENCE [LARGE SCALE GENOMIC DNA]</scope>
    <source>
        <strain evidence="2">UMSG2</strain>
    </source>
</reference>
<feature type="compositionally biased region" description="Basic and acidic residues" evidence="1">
    <location>
        <begin position="193"/>
        <end position="211"/>
    </location>
</feature>